<comment type="caution">
    <text evidence="2">The sequence shown here is derived from an EMBL/GenBank/DDBJ whole genome shotgun (WGS) entry which is preliminary data.</text>
</comment>
<reference evidence="2 3" key="1">
    <citation type="journal article" date="2019" name="Int. J. Syst. Evol. Microbiol.">
        <title>The Global Catalogue of Microorganisms (GCM) 10K type strain sequencing project: providing services to taxonomists for standard genome sequencing and annotation.</title>
        <authorList>
            <consortium name="The Broad Institute Genomics Platform"/>
            <consortium name="The Broad Institute Genome Sequencing Center for Infectious Disease"/>
            <person name="Wu L."/>
            <person name="Ma J."/>
        </authorList>
    </citation>
    <scope>NUCLEOTIDE SEQUENCE [LARGE SCALE GENOMIC DNA]</scope>
    <source>
        <strain evidence="2 3">JCM 12389</strain>
    </source>
</reference>
<protein>
    <submittedName>
        <fullName evidence="2">Uncharacterized protein</fullName>
    </submittedName>
</protein>
<feature type="transmembrane region" description="Helical" evidence="1">
    <location>
        <begin position="125"/>
        <end position="143"/>
    </location>
</feature>
<evidence type="ECO:0000313" key="2">
    <source>
        <dbReference type="EMBL" id="GAA0492458.1"/>
    </source>
</evidence>
<dbReference type="EMBL" id="BAAADO010000003">
    <property type="protein sequence ID" value="GAA0492458.1"/>
    <property type="molecule type" value="Genomic_DNA"/>
</dbReference>
<keyword evidence="1" id="KW-0472">Membrane</keyword>
<name>A0ABN1B8H1_9BACI</name>
<gene>
    <name evidence="2" type="ORF">GCM10008986_18500</name>
</gene>
<feature type="transmembrane region" description="Helical" evidence="1">
    <location>
        <begin position="95"/>
        <end position="118"/>
    </location>
</feature>
<proteinExistence type="predicted"/>
<keyword evidence="1" id="KW-0812">Transmembrane</keyword>
<feature type="transmembrane region" description="Helical" evidence="1">
    <location>
        <begin position="155"/>
        <end position="175"/>
    </location>
</feature>
<evidence type="ECO:0000256" key="1">
    <source>
        <dbReference type="SAM" id="Phobius"/>
    </source>
</evidence>
<feature type="transmembrane region" description="Helical" evidence="1">
    <location>
        <begin position="59"/>
        <end position="75"/>
    </location>
</feature>
<dbReference type="Proteomes" id="UP001500880">
    <property type="component" value="Unassembled WGS sequence"/>
</dbReference>
<accession>A0ABN1B8H1</accession>
<keyword evidence="1" id="KW-1133">Transmembrane helix</keyword>
<feature type="transmembrane region" description="Helical" evidence="1">
    <location>
        <begin position="34"/>
        <end position="52"/>
    </location>
</feature>
<sequence>MKFQEYWTLIYETDEKLNSTLIEYWKQYSYFDTWQFWFVAAMLVVPLIILFLSIDRTRIFEILFFGFTVHMLWGYTDTILGSTSHFVHHYFLLPLLPFALSLNAAVLPVGFMLVYQYCVNHNKNYYLYIAIASAIFAFGFATLEKYMGLISFNKGMNQFYVFLIDMGIVLIAYWLTRFIMRLKESND</sequence>
<keyword evidence="3" id="KW-1185">Reference proteome</keyword>
<organism evidence="2 3">
    <name type="scientific">Salinibacillus aidingensis</name>
    <dbReference type="NCBI Taxonomy" id="237684"/>
    <lineage>
        <taxon>Bacteria</taxon>
        <taxon>Bacillati</taxon>
        <taxon>Bacillota</taxon>
        <taxon>Bacilli</taxon>
        <taxon>Bacillales</taxon>
        <taxon>Bacillaceae</taxon>
        <taxon>Salinibacillus</taxon>
    </lineage>
</organism>
<dbReference type="RefSeq" id="WP_343839995.1">
    <property type="nucleotide sequence ID" value="NZ_BAAADO010000003.1"/>
</dbReference>
<evidence type="ECO:0000313" key="3">
    <source>
        <dbReference type="Proteomes" id="UP001500880"/>
    </source>
</evidence>